<evidence type="ECO:0000256" key="2">
    <source>
        <dbReference type="SAM" id="MobiDB-lite"/>
    </source>
</evidence>
<gene>
    <name evidence="4" type="primary">mnhG</name>
    <name evidence="4" type="ORF">GCM10009550_05780</name>
</gene>
<organism evidence="4 5">
    <name type="scientific">Actinocorallia libanotica</name>
    <dbReference type="NCBI Taxonomy" id="46162"/>
    <lineage>
        <taxon>Bacteria</taxon>
        <taxon>Bacillati</taxon>
        <taxon>Actinomycetota</taxon>
        <taxon>Actinomycetes</taxon>
        <taxon>Streptosporangiales</taxon>
        <taxon>Thermomonosporaceae</taxon>
        <taxon>Actinocorallia</taxon>
    </lineage>
</organism>
<name>A0ABN1Q657_9ACTN</name>
<keyword evidence="3" id="KW-1133">Transmembrane helix</keyword>
<feature type="region of interest" description="Disordered" evidence="2">
    <location>
        <begin position="90"/>
        <end position="115"/>
    </location>
</feature>
<dbReference type="Proteomes" id="UP001500665">
    <property type="component" value="Unassembled WGS sequence"/>
</dbReference>
<comment type="caution">
    <text evidence="4">The sequence shown here is derived from an EMBL/GenBank/DDBJ whole genome shotgun (WGS) entry which is preliminary data.</text>
</comment>
<evidence type="ECO:0000256" key="1">
    <source>
        <dbReference type="ARBA" id="ARBA00008404"/>
    </source>
</evidence>
<accession>A0ABN1Q657</accession>
<proteinExistence type="inferred from homology"/>
<dbReference type="RefSeq" id="WP_344236339.1">
    <property type="nucleotide sequence ID" value="NZ_BAAAHH010000001.1"/>
</dbReference>
<keyword evidence="3" id="KW-0812">Transmembrane</keyword>
<reference evidence="4 5" key="1">
    <citation type="journal article" date="2019" name="Int. J. Syst. Evol. Microbiol.">
        <title>The Global Catalogue of Microorganisms (GCM) 10K type strain sequencing project: providing services to taxonomists for standard genome sequencing and annotation.</title>
        <authorList>
            <consortium name="The Broad Institute Genomics Platform"/>
            <consortium name="The Broad Institute Genome Sequencing Center for Infectious Disease"/>
            <person name="Wu L."/>
            <person name="Ma J."/>
        </authorList>
    </citation>
    <scope>NUCLEOTIDE SEQUENCE [LARGE SCALE GENOMIC DNA]</scope>
    <source>
        <strain evidence="4 5">JCM 10696</strain>
    </source>
</reference>
<evidence type="ECO:0000313" key="4">
    <source>
        <dbReference type="EMBL" id="GAA0938236.1"/>
    </source>
</evidence>
<dbReference type="InterPro" id="IPR005133">
    <property type="entry name" value="PhaG_MnhG_YufB"/>
</dbReference>
<dbReference type="Pfam" id="PF03334">
    <property type="entry name" value="PhaG_MnhG_YufB"/>
    <property type="match status" value="1"/>
</dbReference>
<comment type="similarity">
    <text evidence="1">Belongs to the CPA3 antiporters (TC 2.A.63) subunit G family.</text>
</comment>
<dbReference type="PANTHER" id="PTHR34703">
    <property type="entry name" value="ANTIPORTER SUBUNIT MNHG2-RELATED"/>
    <property type="match status" value="1"/>
</dbReference>
<evidence type="ECO:0000256" key="3">
    <source>
        <dbReference type="SAM" id="Phobius"/>
    </source>
</evidence>
<dbReference type="PANTHER" id="PTHR34703:SF1">
    <property type="entry name" value="ANTIPORTER SUBUNIT MNHG2-RELATED"/>
    <property type="match status" value="1"/>
</dbReference>
<feature type="transmembrane region" description="Helical" evidence="3">
    <location>
        <begin position="6"/>
        <end position="27"/>
    </location>
</feature>
<keyword evidence="5" id="KW-1185">Reference proteome</keyword>
<sequence>MTVLAVAGNVLAVMGTALIAIAAVGLIRLPDAYNRANATAKAAATGVVCVLLGALALMPEPATAWFLLLGVVLQLLTTPFGAYTVGHAAYRSGSPLDASTHRDDLRESLRERGEA</sequence>
<feature type="transmembrane region" description="Helical" evidence="3">
    <location>
        <begin position="64"/>
        <end position="85"/>
    </location>
</feature>
<evidence type="ECO:0000313" key="5">
    <source>
        <dbReference type="Proteomes" id="UP001500665"/>
    </source>
</evidence>
<feature type="transmembrane region" description="Helical" evidence="3">
    <location>
        <begin position="39"/>
        <end position="58"/>
    </location>
</feature>
<dbReference type="EMBL" id="BAAAHH010000001">
    <property type="protein sequence ID" value="GAA0938236.1"/>
    <property type="molecule type" value="Genomic_DNA"/>
</dbReference>
<keyword evidence="3" id="KW-0472">Membrane</keyword>
<protein>
    <submittedName>
        <fullName evidence="4">Monovalent cation/H(+) antiporter subunit G</fullName>
    </submittedName>
</protein>
<feature type="compositionally biased region" description="Basic and acidic residues" evidence="2">
    <location>
        <begin position="99"/>
        <end position="115"/>
    </location>
</feature>